<comment type="caution">
    <text evidence="1">The sequence shown here is derived from an EMBL/GenBank/DDBJ whole genome shotgun (WGS) entry which is preliminary data.</text>
</comment>
<name>A0A395XQT1_9FIRM</name>
<sequence length="104" mass="12041">MPFIRYTAKKILMITALSNTLAPMVKTYIRAGVIIESVIDCVRWASLACPGAFYIYENFLKKFLPEPNIGHYPFGTMDEREIEISSMCWWKGKEVNSYGEIFFQ</sequence>
<gene>
    <name evidence="2" type="ORF">DW054_05680</name>
    <name evidence="1" type="ORF">DWV67_01615</name>
</gene>
<dbReference type="Proteomes" id="UP000284152">
    <property type="component" value="Unassembled WGS sequence"/>
</dbReference>
<dbReference type="EMBL" id="QRNS01000006">
    <property type="protein sequence ID" value="RHK64734.1"/>
    <property type="molecule type" value="Genomic_DNA"/>
</dbReference>
<organism evidence="1 3">
    <name type="scientific">Dorea formicigenerans</name>
    <dbReference type="NCBI Taxonomy" id="39486"/>
    <lineage>
        <taxon>Bacteria</taxon>
        <taxon>Bacillati</taxon>
        <taxon>Bacillota</taxon>
        <taxon>Clostridia</taxon>
        <taxon>Lachnospirales</taxon>
        <taxon>Lachnospiraceae</taxon>
        <taxon>Dorea</taxon>
    </lineage>
</organism>
<reference evidence="3 4" key="1">
    <citation type="submission" date="2018-08" db="EMBL/GenBank/DDBJ databases">
        <title>A genome reference for cultivated species of the human gut microbiota.</title>
        <authorList>
            <person name="Zou Y."/>
            <person name="Xue W."/>
            <person name="Luo G."/>
        </authorList>
    </citation>
    <scope>NUCLEOTIDE SEQUENCE [LARGE SCALE GENOMIC DNA]</scope>
    <source>
        <strain evidence="1 3">AF12-11</strain>
        <strain evidence="2 4">AF42-21</strain>
    </source>
</reference>
<accession>A0A395XQT1</accession>
<dbReference type="Proteomes" id="UP000266376">
    <property type="component" value="Unassembled WGS sequence"/>
</dbReference>
<evidence type="ECO:0000313" key="3">
    <source>
        <dbReference type="Proteomes" id="UP000266376"/>
    </source>
</evidence>
<protein>
    <submittedName>
        <fullName evidence="1">Uncharacterized protein</fullName>
    </submittedName>
</protein>
<evidence type="ECO:0000313" key="2">
    <source>
        <dbReference type="EMBL" id="RHK64734.1"/>
    </source>
</evidence>
<evidence type="ECO:0000313" key="4">
    <source>
        <dbReference type="Proteomes" id="UP000284152"/>
    </source>
</evidence>
<proteinExistence type="predicted"/>
<dbReference type="EMBL" id="QSAJ01000003">
    <property type="protein sequence ID" value="RGW55424.1"/>
    <property type="molecule type" value="Genomic_DNA"/>
</dbReference>
<evidence type="ECO:0000313" key="1">
    <source>
        <dbReference type="EMBL" id="RGW55424.1"/>
    </source>
</evidence>
<dbReference type="AlphaFoldDB" id="A0A395XQT1"/>
<dbReference type="RefSeq" id="WP_070090348.1">
    <property type="nucleotide sequence ID" value="NZ_CABJBB010000003.1"/>
</dbReference>